<accession>A0ABP9XWK3</accession>
<organism evidence="2 3">
    <name type="scientific">Helicostylum pulchrum</name>
    <dbReference type="NCBI Taxonomy" id="562976"/>
    <lineage>
        <taxon>Eukaryota</taxon>
        <taxon>Fungi</taxon>
        <taxon>Fungi incertae sedis</taxon>
        <taxon>Mucoromycota</taxon>
        <taxon>Mucoromycotina</taxon>
        <taxon>Mucoromycetes</taxon>
        <taxon>Mucorales</taxon>
        <taxon>Mucorineae</taxon>
        <taxon>Mucoraceae</taxon>
        <taxon>Helicostylum</taxon>
    </lineage>
</organism>
<name>A0ABP9XWK3_9FUNG</name>
<dbReference type="InterPro" id="IPR007858">
    <property type="entry name" value="Dpy-30_motif"/>
</dbReference>
<gene>
    <name evidence="2" type="ORF">HPULCUR_004552</name>
</gene>
<dbReference type="EMBL" id="BAABUJ010000012">
    <property type="protein sequence ID" value="GAA5799142.1"/>
    <property type="molecule type" value="Genomic_DNA"/>
</dbReference>
<feature type="compositionally biased region" description="Polar residues" evidence="1">
    <location>
        <begin position="1"/>
        <end position="56"/>
    </location>
</feature>
<dbReference type="Proteomes" id="UP001476247">
    <property type="component" value="Unassembled WGS sequence"/>
</dbReference>
<evidence type="ECO:0000256" key="1">
    <source>
        <dbReference type="SAM" id="MobiDB-lite"/>
    </source>
</evidence>
<protein>
    <submittedName>
        <fullName evidence="2">Uncharacterized protein</fullName>
    </submittedName>
</protein>
<keyword evidence="3" id="KW-1185">Reference proteome</keyword>
<comment type="caution">
    <text evidence="2">The sequence shown here is derived from an EMBL/GenBank/DDBJ whole genome shotgun (WGS) entry which is preliminary data.</text>
</comment>
<evidence type="ECO:0000313" key="3">
    <source>
        <dbReference type="Proteomes" id="UP001476247"/>
    </source>
</evidence>
<sequence length="179" mass="20156">MSDNQNYMESSSYTSVTQQTDSNIKQEYVQESSYSQYTSKNNDANDVKLSSTSNKYSDVGPTPRSYLDSTVVPTLLEGLKLLATERGVKSTPEKTEPIFQAHNLASDWSYESGEEILNNSSFDGVPTTDARRRINDQLKKMCFEYFELHPLFKRAIGFASCPINLSDFNKVAAIMMGRN</sequence>
<evidence type="ECO:0000313" key="2">
    <source>
        <dbReference type="EMBL" id="GAA5799142.1"/>
    </source>
</evidence>
<feature type="region of interest" description="Disordered" evidence="1">
    <location>
        <begin position="1"/>
        <end position="63"/>
    </location>
</feature>
<reference evidence="2 3" key="1">
    <citation type="submission" date="2024-04" db="EMBL/GenBank/DDBJ databases">
        <title>genome sequences of Mucor flavus KT1a and Helicostylum pulchrum KT1b strains isolation_sourced from the surface of a dry-aged beef.</title>
        <authorList>
            <person name="Toyotome T."/>
            <person name="Hosono M."/>
            <person name="Torimaru M."/>
            <person name="Fukuda K."/>
            <person name="Mikami N."/>
        </authorList>
    </citation>
    <scope>NUCLEOTIDE SEQUENCE [LARGE SCALE GENOMIC DNA]</scope>
    <source>
        <strain evidence="2 3">KT1b</strain>
    </source>
</reference>
<dbReference type="Pfam" id="PF05186">
    <property type="entry name" value="Dpy-30"/>
    <property type="match status" value="1"/>
</dbReference>
<proteinExistence type="predicted"/>
<dbReference type="Gene3D" id="1.20.890.10">
    <property type="entry name" value="cAMP-dependent protein kinase regulatory subunit, dimerization-anchoring domain"/>
    <property type="match status" value="1"/>
</dbReference>